<reference evidence="2" key="2">
    <citation type="submission" date="2023-06" db="EMBL/GenBank/DDBJ databases">
        <title>Itaconate inhibition of nontuberculous mycobacteria.</title>
        <authorList>
            <person name="Spilker T."/>
        </authorList>
    </citation>
    <scope>NUCLEOTIDE SEQUENCE [LARGE SCALE GENOMIC DNA]</scope>
    <source>
        <strain evidence="2">FLAC1071</strain>
    </source>
</reference>
<name>A0ABT7P2C3_MYCIT</name>
<evidence type="ECO:0000313" key="2">
    <source>
        <dbReference type="Proteomes" id="UP001529272"/>
    </source>
</evidence>
<organism evidence="1 2">
    <name type="scientific">Mycobacterium intracellulare subsp. chimaera</name>
    <dbReference type="NCBI Taxonomy" id="222805"/>
    <lineage>
        <taxon>Bacteria</taxon>
        <taxon>Bacillati</taxon>
        <taxon>Actinomycetota</taxon>
        <taxon>Actinomycetes</taxon>
        <taxon>Mycobacteriales</taxon>
        <taxon>Mycobacteriaceae</taxon>
        <taxon>Mycobacterium</taxon>
        <taxon>Mycobacterium avium complex (MAC)</taxon>
    </lineage>
</organism>
<protein>
    <submittedName>
        <fullName evidence="1">Uncharacterized protein</fullName>
    </submittedName>
</protein>
<dbReference type="Proteomes" id="UP001529272">
    <property type="component" value="Unassembled WGS sequence"/>
</dbReference>
<proteinExistence type="predicted"/>
<dbReference type="EMBL" id="JASZZX010000013">
    <property type="protein sequence ID" value="MDM3927417.1"/>
    <property type="molecule type" value="Genomic_DNA"/>
</dbReference>
<sequence length="94" mass="10297">MLSTAWPKAAPSNWATAPLTALAEKSGRGLNFDAISREVFVQRAAFSCPAQDENEPQHHWMVPVFAQIARPAGDISITTELRATRRSEGYDLGL</sequence>
<gene>
    <name evidence="1" type="ORF">QRB35_15500</name>
</gene>
<dbReference type="RefSeq" id="WP_289114636.1">
    <property type="nucleotide sequence ID" value="NZ_JASZZX010000013.1"/>
</dbReference>
<evidence type="ECO:0000313" key="1">
    <source>
        <dbReference type="EMBL" id="MDM3927417.1"/>
    </source>
</evidence>
<comment type="caution">
    <text evidence="1">The sequence shown here is derived from an EMBL/GenBank/DDBJ whole genome shotgun (WGS) entry which is preliminary data.</text>
</comment>
<accession>A0ABT7P2C3</accession>
<keyword evidence="2" id="KW-1185">Reference proteome</keyword>
<reference evidence="1 2" key="1">
    <citation type="submission" date="2023-06" db="EMBL/GenBank/DDBJ databases">
        <title>Itaconate inhibition of nontuberculous mycobacteria.</title>
        <authorList>
            <person name="Breen P."/>
            <person name="Zimbric M."/>
            <person name="Caverly L."/>
        </authorList>
    </citation>
    <scope>NUCLEOTIDE SEQUENCE [LARGE SCALE GENOMIC DNA]</scope>
    <source>
        <strain evidence="1 2">FLAC1071</strain>
    </source>
</reference>